<organism evidence="2 3">
    <name type="scientific">Gymnopilus dilepis</name>
    <dbReference type="NCBI Taxonomy" id="231916"/>
    <lineage>
        <taxon>Eukaryota</taxon>
        <taxon>Fungi</taxon>
        <taxon>Dikarya</taxon>
        <taxon>Basidiomycota</taxon>
        <taxon>Agaricomycotina</taxon>
        <taxon>Agaricomycetes</taxon>
        <taxon>Agaricomycetidae</taxon>
        <taxon>Agaricales</taxon>
        <taxon>Agaricineae</taxon>
        <taxon>Hymenogastraceae</taxon>
        <taxon>Gymnopilus</taxon>
    </lineage>
</organism>
<feature type="compositionally biased region" description="Low complexity" evidence="1">
    <location>
        <begin position="808"/>
        <end position="818"/>
    </location>
</feature>
<dbReference type="OrthoDB" id="10650982at2759"/>
<feature type="region of interest" description="Disordered" evidence="1">
    <location>
        <begin position="1241"/>
        <end position="1261"/>
    </location>
</feature>
<feature type="compositionally biased region" description="Acidic residues" evidence="1">
    <location>
        <begin position="1252"/>
        <end position="1261"/>
    </location>
</feature>
<gene>
    <name evidence="2" type="ORF">CVT26_002790</name>
</gene>
<proteinExistence type="predicted"/>
<feature type="compositionally biased region" description="Low complexity" evidence="1">
    <location>
        <begin position="836"/>
        <end position="852"/>
    </location>
</feature>
<feature type="compositionally biased region" description="Polar residues" evidence="1">
    <location>
        <begin position="290"/>
        <end position="305"/>
    </location>
</feature>
<feature type="region of interest" description="Disordered" evidence="1">
    <location>
        <begin position="445"/>
        <end position="468"/>
    </location>
</feature>
<feature type="compositionally biased region" description="Basic and acidic residues" evidence="1">
    <location>
        <begin position="1101"/>
        <end position="1111"/>
    </location>
</feature>
<feature type="compositionally biased region" description="Acidic residues" evidence="1">
    <location>
        <begin position="446"/>
        <end position="459"/>
    </location>
</feature>
<feature type="region of interest" description="Disordered" evidence="1">
    <location>
        <begin position="1179"/>
        <end position="1212"/>
    </location>
</feature>
<evidence type="ECO:0000313" key="2">
    <source>
        <dbReference type="EMBL" id="PPQ97502.1"/>
    </source>
</evidence>
<sequence length="1261" mass="136513">MTRKRKLSEDAEYVEGAPSRRPRGSDGNINDDSANSSSQQRQRRRSTRQATRQAQGGAPPKAKWVESNFNFSFPLVSPPPERTPTPEAHPSLWEADVHRAIYIYRLLDVSYYSNDGPEPGTPGPVEDRLTGWIPAGQKDVEDYLSLPHGYVVPRSLVERYKLVATAIAASPPPESQAVVSASAANYDDQYPPFTQQCASSPPPITSYDEPGPPFTQRPVPSTSLSSLDDQTPPSTQALPIGDKIGPPKHRKNRAYVSVPPRPSWAPLPTRTKHSKVPSKPQEAKVEDLSSHPTSAKQLKSPTPTQAVEVEEVKGEESSSRPTVAKQSKAPKKSQDVEDEELSLSDQEYQAQRVRIRQGKARAQEEKQEEAAQSTMAVPSSVAERQEGQAEAAAPAISAEQLEEQVNTVVPAIAVEPQEENDGDGAGVGDFELEVGKKMDAWNTDMLDVDEEEDDEDEGDSNTRSKRGRFSDAFKKAGAATGVQIQRLHKALQRDFKCSEQQASAVTGYYPKTSKVCELTTWNIFLSCWALTNPAPKGPGMEVEHQHWLDIASAVYKRLTDGKSEDELTAFRAKLELAFISHVTKEGSDLLKKKSPKARINSAADIHRKTGQALTRRDNECHSLGFCLDTSAEGEAKSIAPVIWVSSEELADVLKSGKWPGKVYAQQLLTFLRAQILTNETQTGSKRTIAQVQAGDAVAEAASSSTTSSTTKIFINLADDDDDVVEIVDPRPKKKQKVVEDKENNMPATKAAPATARGSKASRPAPPVAPPVTTSAAPATKAAPATARGSKASPRGSKASRPAPPAAPPVTTSAPSAAPLEKTRTVAKPAQQTVRNAAPRTSQPAAAAQRTTAEGSKAIQRDGASATKLTTDNAAGSVDKVVAPTMASKVEVTDKTAVEARQPQVNEAAKAKTGEDGSLWEEKDLRKRGTNYGLKEWRKFERNANLVPWQGIIQKAFENRFTITNYPTLLLSQHPGSPGFNCSSISAANWKKLGSRLKKEDFIPGCDSSKTDCFRFTPWTEEQKAYQPDSAEWAMIPLVVAESGKHLTIVRDIMNTLKSSPKSALATGKSASAAAKSASAASMTRPRSPDQFQVGSSSRPLQHKDPRDRSKLVDTFAAIRRGEDPRMLQTTPDDPPPYSTFVRASVLPRGDLGPMQYKMPGSNSASHIRSVSAHTFYGSVKPKAPLRGPLTQRHSSNKGPGPSAPIPSATASSLSSHLPRNAVYINLDSDQDMNQVEDGVDMSWLNDQGGYDGEVEEVFGPQ</sequence>
<dbReference type="AlphaFoldDB" id="A0A409Y3E1"/>
<feature type="region of interest" description="Disordered" evidence="1">
    <location>
        <begin position="727"/>
        <end position="870"/>
    </location>
</feature>
<feature type="region of interest" description="Disordered" evidence="1">
    <location>
        <begin position="1075"/>
        <end position="1137"/>
    </location>
</feature>
<feature type="region of interest" description="Disordered" evidence="1">
    <location>
        <begin position="1"/>
        <end position="66"/>
    </location>
</feature>
<comment type="caution">
    <text evidence="2">The sequence shown here is derived from an EMBL/GenBank/DDBJ whole genome shotgun (WGS) entry which is preliminary data.</text>
</comment>
<feature type="compositionally biased region" description="Polar residues" evidence="1">
    <location>
        <begin position="218"/>
        <end position="237"/>
    </location>
</feature>
<evidence type="ECO:0000313" key="3">
    <source>
        <dbReference type="Proteomes" id="UP000284706"/>
    </source>
</evidence>
<feature type="region of interest" description="Disordered" evidence="1">
    <location>
        <begin position="190"/>
        <end position="395"/>
    </location>
</feature>
<keyword evidence="3" id="KW-1185">Reference proteome</keyword>
<feature type="compositionally biased region" description="Pro residues" evidence="1">
    <location>
        <begin position="200"/>
        <end position="215"/>
    </location>
</feature>
<evidence type="ECO:0000256" key="1">
    <source>
        <dbReference type="SAM" id="MobiDB-lite"/>
    </source>
</evidence>
<dbReference type="EMBL" id="NHYE01001241">
    <property type="protein sequence ID" value="PPQ97502.1"/>
    <property type="molecule type" value="Genomic_DNA"/>
</dbReference>
<reference evidence="2 3" key="1">
    <citation type="journal article" date="2018" name="Evol. Lett.">
        <title>Horizontal gene cluster transfer increased hallucinogenic mushroom diversity.</title>
        <authorList>
            <person name="Reynolds H.T."/>
            <person name="Vijayakumar V."/>
            <person name="Gluck-Thaler E."/>
            <person name="Korotkin H.B."/>
            <person name="Matheny P.B."/>
            <person name="Slot J.C."/>
        </authorList>
    </citation>
    <scope>NUCLEOTIDE SEQUENCE [LARGE SCALE GENOMIC DNA]</scope>
    <source>
        <strain evidence="2 3">SRW20</strain>
    </source>
</reference>
<dbReference type="InParanoid" id="A0A409Y3E1"/>
<feature type="compositionally biased region" description="Polar residues" evidence="1">
    <location>
        <begin position="1089"/>
        <end position="1099"/>
    </location>
</feature>
<dbReference type="Proteomes" id="UP000284706">
    <property type="component" value="Unassembled WGS sequence"/>
</dbReference>
<protein>
    <submittedName>
        <fullName evidence="2">Uncharacterized protein</fullName>
    </submittedName>
</protein>
<accession>A0A409Y3E1</accession>
<feature type="compositionally biased region" description="Low complexity" evidence="1">
    <location>
        <begin position="770"/>
        <end position="800"/>
    </location>
</feature>
<name>A0A409Y3E1_9AGAR</name>